<dbReference type="InterPro" id="IPR003595">
    <property type="entry name" value="Tyr_Pase_cat"/>
</dbReference>
<evidence type="ECO:0000259" key="2">
    <source>
        <dbReference type="PROSITE" id="PS50056"/>
    </source>
</evidence>
<evidence type="ECO:0000313" key="3">
    <source>
        <dbReference type="EMBL" id="KAK3091369.1"/>
    </source>
</evidence>
<dbReference type="PROSITE" id="PS50056">
    <property type="entry name" value="TYR_PHOSPHATASE_2"/>
    <property type="match status" value="1"/>
</dbReference>
<dbReference type="InterPro" id="IPR050348">
    <property type="entry name" value="Protein-Tyr_Phosphatase"/>
</dbReference>
<organism evidence="3 4">
    <name type="scientific">Pinctada imbricata</name>
    <name type="common">Atlantic pearl-oyster</name>
    <name type="synonym">Pinctada martensii</name>
    <dbReference type="NCBI Taxonomy" id="66713"/>
    <lineage>
        <taxon>Eukaryota</taxon>
        <taxon>Metazoa</taxon>
        <taxon>Spiralia</taxon>
        <taxon>Lophotrochozoa</taxon>
        <taxon>Mollusca</taxon>
        <taxon>Bivalvia</taxon>
        <taxon>Autobranchia</taxon>
        <taxon>Pteriomorphia</taxon>
        <taxon>Pterioida</taxon>
        <taxon>Pterioidea</taxon>
        <taxon>Pteriidae</taxon>
        <taxon>Pinctada</taxon>
    </lineage>
</organism>
<protein>
    <submittedName>
        <fullName evidence="3">Uncharacterized protein</fullName>
    </submittedName>
</protein>
<dbReference type="GO" id="GO:0004725">
    <property type="term" value="F:protein tyrosine phosphatase activity"/>
    <property type="evidence" value="ECO:0007669"/>
    <property type="project" value="InterPro"/>
</dbReference>
<dbReference type="PROSITE" id="PS00383">
    <property type="entry name" value="TYR_PHOSPHATASE_1"/>
    <property type="match status" value="1"/>
</dbReference>
<dbReference type="Gene3D" id="3.90.190.10">
    <property type="entry name" value="Protein tyrosine phosphatase superfamily"/>
    <property type="match status" value="2"/>
</dbReference>
<dbReference type="CDD" id="cd00047">
    <property type="entry name" value="PTPc"/>
    <property type="match status" value="1"/>
</dbReference>
<dbReference type="InterPro" id="IPR029021">
    <property type="entry name" value="Prot-tyrosine_phosphatase-like"/>
</dbReference>
<feature type="domain" description="Tyrosine specific protein phosphatases" evidence="2">
    <location>
        <begin position="91"/>
        <end position="162"/>
    </location>
</feature>
<dbReference type="Pfam" id="PF00102">
    <property type="entry name" value="Y_phosphatase"/>
    <property type="match status" value="2"/>
</dbReference>
<evidence type="ECO:0000313" key="4">
    <source>
        <dbReference type="Proteomes" id="UP001186944"/>
    </source>
</evidence>
<dbReference type="PRINTS" id="PR00700">
    <property type="entry name" value="PRTYPHPHTASE"/>
</dbReference>
<dbReference type="PANTHER" id="PTHR19134:SF449">
    <property type="entry name" value="TYROSINE-PROTEIN PHOSPHATASE 1"/>
    <property type="match status" value="1"/>
</dbReference>
<proteinExistence type="predicted"/>
<evidence type="ECO:0000259" key="1">
    <source>
        <dbReference type="PROSITE" id="PS50055"/>
    </source>
</evidence>
<dbReference type="SMART" id="SM00404">
    <property type="entry name" value="PTPc_motif"/>
    <property type="match status" value="1"/>
</dbReference>
<sequence>MIWENNIDKIVMLTNLLEGEKKKCEQYWPNPNEKMTGGQYGLTLKDERIFSYYTLRELQIVDNKSKEKRDILQYHFTTWPDHGTPDPLLLILFQKRVTSTAPKYDGPILVHCSAGIGRTGTFIALDALASHGANTGVVDIENYVRIMRKDRMNMIQTSMLREMNIVSEDEMSLTALKEENKIKNRSVNILPLDKHRPFLTSYCSGRNDYINAVIIPSHISKEAFMVTQVPLPGTIVDFWRLITDNDSRCIIYFASSSDEEVNLINLKQ</sequence>
<accession>A0AA88Y2A9</accession>
<dbReference type="PROSITE" id="PS50055">
    <property type="entry name" value="TYR_PHOSPHATASE_PTP"/>
    <property type="match status" value="2"/>
</dbReference>
<dbReference type="InterPro" id="IPR000387">
    <property type="entry name" value="Tyr_Pase_dom"/>
</dbReference>
<dbReference type="EMBL" id="VSWD01000010">
    <property type="protein sequence ID" value="KAK3091369.1"/>
    <property type="molecule type" value="Genomic_DNA"/>
</dbReference>
<dbReference type="Proteomes" id="UP001186944">
    <property type="component" value="Unassembled WGS sequence"/>
</dbReference>
<reference evidence="3" key="1">
    <citation type="submission" date="2019-08" db="EMBL/GenBank/DDBJ databases">
        <title>The improved chromosome-level genome for the pearl oyster Pinctada fucata martensii using PacBio sequencing and Hi-C.</title>
        <authorList>
            <person name="Zheng Z."/>
        </authorList>
    </citation>
    <scope>NUCLEOTIDE SEQUENCE</scope>
    <source>
        <strain evidence="3">ZZ-2019</strain>
        <tissue evidence="3">Adductor muscle</tissue>
    </source>
</reference>
<feature type="domain" description="Tyrosine-protein phosphatase" evidence="1">
    <location>
        <begin position="1"/>
        <end position="157"/>
    </location>
</feature>
<dbReference type="SUPFAM" id="SSF52799">
    <property type="entry name" value="(Phosphotyrosine protein) phosphatases II"/>
    <property type="match status" value="2"/>
</dbReference>
<dbReference type="AlphaFoldDB" id="A0AA88Y2A9"/>
<name>A0AA88Y2A9_PINIB</name>
<dbReference type="InterPro" id="IPR016130">
    <property type="entry name" value="Tyr_Pase_AS"/>
</dbReference>
<keyword evidence="4" id="KW-1185">Reference proteome</keyword>
<gene>
    <name evidence="3" type="ORF">FSP39_019323</name>
</gene>
<dbReference type="SMART" id="SM00194">
    <property type="entry name" value="PTPc"/>
    <property type="match status" value="1"/>
</dbReference>
<dbReference type="InterPro" id="IPR000242">
    <property type="entry name" value="PTP_cat"/>
</dbReference>
<dbReference type="PANTHER" id="PTHR19134">
    <property type="entry name" value="RECEPTOR-TYPE TYROSINE-PROTEIN PHOSPHATASE"/>
    <property type="match status" value="1"/>
</dbReference>
<feature type="domain" description="Tyrosine-protein phosphatase" evidence="1">
    <location>
        <begin position="174"/>
        <end position="268"/>
    </location>
</feature>
<comment type="caution">
    <text evidence="3">The sequence shown here is derived from an EMBL/GenBank/DDBJ whole genome shotgun (WGS) entry which is preliminary data.</text>
</comment>